<dbReference type="InterPro" id="IPR042470">
    <property type="entry name" value="RMI1_N_C_sf"/>
</dbReference>
<organism evidence="2 3">
    <name type="scientific">Candida tropicalis (strain ATCC MYA-3404 / T1)</name>
    <name type="common">Yeast</name>
    <dbReference type="NCBI Taxonomy" id="294747"/>
    <lineage>
        <taxon>Eukaryota</taxon>
        <taxon>Fungi</taxon>
        <taxon>Dikarya</taxon>
        <taxon>Ascomycota</taxon>
        <taxon>Saccharomycotina</taxon>
        <taxon>Pichiomycetes</taxon>
        <taxon>Debaryomycetaceae</taxon>
        <taxon>Candida/Lodderomyces clade</taxon>
        <taxon>Candida</taxon>
    </lineage>
</organism>
<gene>
    <name evidence="2" type="ORF">CTRG_02027</name>
</gene>
<dbReference type="STRING" id="294747.C5M549"/>
<dbReference type="VEuPathDB" id="FungiDB:CTRG_02027"/>
<name>C5M549_CANTT</name>
<reference evidence="2 3" key="1">
    <citation type="journal article" date="2009" name="Nature">
        <title>Evolution of pathogenicity and sexual reproduction in eight Candida genomes.</title>
        <authorList>
            <person name="Butler G."/>
            <person name="Rasmussen M.D."/>
            <person name="Lin M.F."/>
            <person name="Santos M.A."/>
            <person name="Sakthikumar S."/>
            <person name="Munro C.A."/>
            <person name="Rheinbay E."/>
            <person name="Grabherr M."/>
            <person name="Forche A."/>
            <person name="Reedy J.L."/>
            <person name="Agrafioti I."/>
            <person name="Arnaud M.B."/>
            <person name="Bates S."/>
            <person name="Brown A.J."/>
            <person name="Brunke S."/>
            <person name="Costanzo M.C."/>
            <person name="Fitzpatrick D.A."/>
            <person name="de Groot P.W."/>
            <person name="Harris D."/>
            <person name="Hoyer L.L."/>
            <person name="Hube B."/>
            <person name="Klis F.M."/>
            <person name="Kodira C."/>
            <person name="Lennard N."/>
            <person name="Logue M.E."/>
            <person name="Martin R."/>
            <person name="Neiman A.M."/>
            <person name="Nikolaou E."/>
            <person name="Quail M.A."/>
            <person name="Quinn J."/>
            <person name="Santos M.C."/>
            <person name="Schmitzberger F.F."/>
            <person name="Sherlock G."/>
            <person name="Shah P."/>
            <person name="Silverstein K.A."/>
            <person name="Skrzypek M.S."/>
            <person name="Soll D."/>
            <person name="Staggs R."/>
            <person name="Stansfield I."/>
            <person name="Stumpf M.P."/>
            <person name="Sudbery P.E."/>
            <person name="Srikantha T."/>
            <person name="Zeng Q."/>
            <person name="Berman J."/>
            <person name="Berriman M."/>
            <person name="Heitman J."/>
            <person name="Gow N.A."/>
            <person name="Lorenz M.C."/>
            <person name="Birren B.W."/>
            <person name="Kellis M."/>
            <person name="Cuomo C.A."/>
        </authorList>
    </citation>
    <scope>NUCLEOTIDE SEQUENCE [LARGE SCALE GENOMIC DNA]</scope>
    <source>
        <strain evidence="3">ATCC MYA-3404 / T1</strain>
    </source>
</reference>
<dbReference type="RefSeq" id="XP_002547720.1">
    <property type="nucleotide sequence ID" value="XM_002547674.1"/>
</dbReference>
<proteinExistence type="predicted"/>
<dbReference type="Proteomes" id="UP000002037">
    <property type="component" value="Unassembled WGS sequence"/>
</dbReference>
<dbReference type="KEGG" id="ctp:CTRG_02027"/>
<dbReference type="Gene3D" id="2.40.50.770">
    <property type="entry name" value="RecQ-mediated genome instability protein Rmi1, C-terminal domain"/>
    <property type="match status" value="1"/>
</dbReference>
<protein>
    <recommendedName>
        <fullName evidence="1">RecQ mediated genome instability protein 1 OB-fold domain-containing protein</fullName>
    </recommendedName>
</protein>
<dbReference type="AlphaFoldDB" id="C5M549"/>
<dbReference type="HOGENOM" id="CLU_112152_0_0_1"/>
<dbReference type="InterPro" id="IPR013894">
    <property type="entry name" value="RMI1_OB"/>
</dbReference>
<sequence length="166" mass="19037">MDESTLANPTTYRIIWIENISKSRVAQLEEWKELDDPNKSSVDRVKRKIITEVNLDKDDDQENDNDKSTITNDTYKLILEDISNKNVIQGYEKEPLRFLHVSKTGTPLPLKLGGRLRVKEGTPVFNGVLLLSNKHCQYQGINSVDADYVSILNDGIIKKHIDWLQL</sequence>
<feature type="domain" description="RecQ mediated genome instability protein 1 OB-fold" evidence="1">
    <location>
        <begin position="5"/>
        <end position="141"/>
    </location>
</feature>
<keyword evidence="3" id="KW-1185">Reference proteome</keyword>
<dbReference type="EMBL" id="GG692396">
    <property type="protein sequence ID" value="EER35165.1"/>
    <property type="molecule type" value="Genomic_DNA"/>
</dbReference>
<dbReference type="eggNOG" id="KOG3683">
    <property type="taxonomic scope" value="Eukaryota"/>
</dbReference>
<dbReference type="OrthoDB" id="341511at2759"/>
<evidence type="ECO:0000313" key="3">
    <source>
        <dbReference type="Proteomes" id="UP000002037"/>
    </source>
</evidence>
<evidence type="ECO:0000259" key="1">
    <source>
        <dbReference type="Pfam" id="PF08585"/>
    </source>
</evidence>
<evidence type="ECO:0000313" key="2">
    <source>
        <dbReference type="EMBL" id="EER35165.1"/>
    </source>
</evidence>
<accession>C5M549</accession>
<dbReference type="Pfam" id="PF08585">
    <property type="entry name" value="RMI1_N_C"/>
    <property type="match status" value="1"/>
</dbReference>
<dbReference type="GeneID" id="8296389"/>